<sequence>MDDRSAISMLNTADEKILTDDLCQNSRLQSEELILGLHNQEYIGNLKELQNYFDMVKKIVRPGCSEEVLNVALSSLSSLAKVLFAMSSKIKPNACL</sequence>
<comment type="caution">
    <text evidence="1">The sequence shown here is derived from an EMBL/GenBank/DDBJ whole genome shotgun (WGS) entry which is preliminary data.</text>
</comment>
<name>A0AA88QRH8_9ASTE</name>
<dbReference type="AlphaFoldDB" id="A0AA88QRH8"/>
<dbReference type="Proteomes" id="UP001187471">
    <property type="component" value="Unassembled WGS sequence"/>
</dbReference>
<gene>
    <name evidence="1" type="ORF">RJ640_001564</name>
</gene>
<reference evidence="1" key="1">
    <citation type="submission" date="2022-12" db="EMBL/GenBank/DDBJ databases">
        <title>Draft genome assemblies for two species of Escallonia (Escalloniales).</title>
        <authorList>
            <person name="Chanderbali A."/>
            <person name="Dervinis C."/>
            <person name="Anghel I."/>
            <person name="Soltis D."/>
            <person name="Soltis P."/>
            <person name="Zapata F."/>
        </authorList>
    </citation>
    <scope>NUCLEOTIDE SEQUENCE</scope>
    <source>
        <strain evidence="1">UCBG92.1500</strain>
        <tissue evidence="1">Leaf</tissue>
    </source>
</reference>
<proteinExistence type="predicted"/>
<evidence type="ECO:0000313" key="1">
    <source>
        <dbReference type="EMBL" id="KAK2967895.1"/>
    </source>
</evidence>
<evidence type="ECO:0000313" key="2">
    <source>
        <dbReference type="Proteomes" id="UP001187471"/>
    </source>
</evidence>
<accession>A0AA88QRH8</accession>
<keyword evidence="2" id="KW-1185">Reference proteome</keyword>
<organism evidence="1 2">
    <name type="scientific">Escallonia rubra</name>
    <dbReference type="NCBI Taxonomy" id="112253"/>
    <lineage>
        <taxon>Eukaryota</taxon>
        <taxon>Viridiplantae</taxon>
        <taxon>Streptophyta</taxon>
        <taxon>Embryophyta</taxon>
        <taxon>Tracheophyta</taxon>
        <taxon>Spermatophyta</taxon>
        <taxon>Magnoliopsida</taxon>
        <taxon>eudicotyledons</taxon>
        <taxon>Gunneridae</taxon>
        <taxon>Pentapetalae</taxon>
        <taxon>asterids</taxon>
        <taxon>campanulids</taxon>
        <taxon>Escalloniales</taxon>
        <taxon>Escalloniaceae</taxon>
        <taxon>Escallonia</taxon>
    </lineage>
</organism>
<protein>
    <submittedName>
        <fullName evidence="1">Uncharacterized protein</fullName>
    </submittedName>
</protein>
<dbReference type="EMBL" id="JAVXUO010002975">
    <property type="protein sequence ID" value="KAK2967895.1"/>
    <property type="molecule type" value="Genomic_DNA"/>
</dbReference>